<sequence>MAVRTSRLDQMEEYIRKHDFVPLDDLCVAFQRSKITIRRDLSMLEEKGVIEKVYGGARPRHRDIGRPVASFTERNICLTDQKQYIGKLAAQHVNDGDTLYIDSGTTTLTMLPYLAERSVTILSNNLYVIMECMNYPQINVISFGGRLNVKTASLTVDDPAELSRFNITKAFMGTTGISLRSGVTDTFVGESTLKSTITKNSQTRYLLADHTKFELVAVSTYARLSDFDFLVTDLAPSQEYLQYCKEHQLTCCY</sequence>
<reference evidence="5" key="1">
    <citation type="submission" date="2020-08" db="EMBL/GenBank/DDBJ databases">
        <title>Genome public.</title>
        <authorList>
            <person name="Liu C."/>
            <person name="Sun Q."/>
        </authorList>
    </citation>
    <scope>NUCLEOTIDE SEQUENCE</scope>
    <source>
        <strain evidence="5">NSJ-28</strain>
    </source>
</reference>
<dbReference type="GO" id="GO:0003700">
    <property type="term" value="F:DNA-binding transcription factor activity"/>
    <property type="evidence" value="ECO:0007669"/>
    <property type="project" value="InterPro"/>
</dbReference>
<dbReference type="InterPro" id="IPR036390">
    <property type="entry name" value="WH_DNA-bd_sf"/>
</dbReference>
<dbReference type="SMART" id="SM00420">
    <property type="entry name" value="HTH_DEOR"/>
    <property type="match status" value="1"/>
</dbReference>
<accession>A0A923LVB2</accession>
<organism evidence="5 6">
    <name type="scientific">Agathobaculum faecis</name>
    <dbReference type="NCBI Taxonomy" id="2763013"/>
    <lineage>
        <taxon>Bacteria</taxon>
        <taxon>Bacillati</taxon>
        <taxon>Bacillota</taxon>
        <taxon>Clostridia</taxon>
        <taxon>Eubacteriales</taxon>
        <taxon>Butyricicoccaceae</taxon>
        <taxon>Agathobaculum</taxon>
    </lineage>
</organism>
<dbReference type="EMBL" id="JACOPL010000010">
    <property type="protein sequence ID" value="MBC5726026.1"/>
    <property type="molecule type" value="Genomic_DNA"/>
</dbReference>
<evidence type="ECO:0000256" key="2">
    <source>
        <dbReference type="ARBA" id="ARBA00023125"/>
    </source>
</evidence>
<evidence type="ECO:0000313" key="6">
    <source>
        <dbReference type="Proteomes" id="UP000606499"/>
    </source>
</evidence>
<dbReference type="PANTHER" id="PTHR30363:SF60">
    <property type="entry name" value="HTH-TYPE TRANSCRIPTIONAL REGULATOR IOLR"/>
    <property type="match status" value="1"/>
</dbReference>
<evidence type="ECO:0000259" key="4">
    <source>
        <dbReference type="PROSITE" id="PS51000"/>
    </source>
</evidence>
<evidence type="ECO:0000313" key="5">
    <source>
        <dbReference type="EMBL" id="MBC5726026.1"/>
    </source>
</evidence>
<keyword evidence="6" id="KW-1185">Reference proteome</keyword>
<dbReference type="SMART" id="SM01134">
    <property type="entry name" value="DeoRC"/>
    <property type="match status" value="1"/>
</dbReference>
<evidence type="ECO:0000256" key="3">
    <source>
        <dbReference type="ARBA" id="ARBA00023163"/>
    </source>
</evidence>
<dbReference type="RefSeq" id="WP_054328003.1">
    <property type="nucleotide sequence ID" value="NZ_JACOPL010000010.1"/>
</dbReference>
<comment type="caution">
    <text evidence="5">The sequence shown here is derived from an EMBL/GenBank/DDBJ whole genome shotgun (WGS) entry which is preliminary data.</text>
</comment>
<dbReference type="InterPro" id="IPR001034">
    <property type="entry name" value="DeoR_HTH"/>
</dbReference>
<dbReference type="InterPro" id="IPR037171">
    <property type="entry name" value="NagB/RpiA_transferase-like"/>
</dbReference>
<dbReference type="AlphaFoldDB" id="A0A923LVB2"/>
<dbReference type="SUPFAM" id="SSF100950">
    <property type="entry name" value="NagB/RpiA/CoA transferase-like"/>
    <property type="match status" value="1"/>
</dbReference>
<dbReference type="PANTHER" id="PTHR30363">
    <property type="entry name" value="HTH-TYPE TRANSCRIPTIONAL REGULATOR SRLR-RELATED"/>
    <property type="match status" value="1"/>
</dbReference>
<dbReference type="Pfam" id="PF00455">
    <property type="entry name" value="DeoRC"/>
    <property type="match status" value="1"/>
</dbReference>
<dbReference type="GO" id="GO:0003677">
    <property type="term" value="F:DNA binding"/>
    <property type="evidence" value="ECO:0007669"/>
    <property type="project" value="UniProtKB-KW"/>
</dbReference>
<dbReference type="SUPFAM" id="SSF46785">
    <property type="entry name" value="Winged helix' DNA-binding domain"/>
    <property type="match status" value="1"/>
</dbReference>
<feature type="domain" description="HTH deoR-type" evidence="4">
    <location>
        <begin position="4"/>
        <end position="59"/>
    </location>
</feature>
<keyword evidence="1" id="KW-0805">Transcription regulation</keyword>
<proteinExistence type="predicted"/>
<dbReference type="Proteomes" id="UP000606499">
    <property type="component" value="Unassembled WGS sequence"/>
</dbReference>
<dbReference type="PROSITE" id="PS00894">
    <property type="entry name" value="HTH_DEOR_1"/>
    <property type="match status" value="1"/>
</dbReference>
<name>A0A923LVB2_9FIRM</name>
<dbReference type="Gene3D" id="3.40.50.1360">
    <property type="match status" value="1"/>
</dbReference>
<dbReference type="PRINTS" id="PR00037">
    <property type="entry name" value="HTHLACR"/>
</dbReference>
<protein>
    <submittedName>
        <fullName evidence="5">DeoR/GlpR transcriptional regulator</fullName>
    </submittedName>
</protein>
<evidence type="ECO:0000256" key="1">
    <source>
        <dbReference type="ARBA" id="ARBA00023015"/>
    </source>
</evidence>
<gene>
    <name evidence="5" type="ORF">H8S45_11215</name>
</gene>
<dbReference type="InterPro" id="IPR050313">
    <property type="entry name" value="Carb_Metab_HTH_regulators"/>
</dbReference>
<keyword evidence="2" id="KW-0238">DNA-binding</keyword>
<dbReference type="InterPro" id="IPR014036">
    <property type="entry name" value="DeoR-like_C"/>
</dbReference>
<keyword evidence="3" id="KW-0804">Transcription</keyword>
<dbReference type="InterPro" id="IPR018356">
    <property type="entry name" value="Tscrpt_reg_HTH_DeoR_CS"/>
</dbReference>
<dbReference type="Pfam" id="PF08220">
    <property type="entry name" value="HTH_DeoR"/>
    <property type="match status" value="1"/>
</dbReference>
<dbReference type="PROSITE" id="PS51000">
    <property type="entry name" value="HTH_DEOR_2"/>
    <property type="match status" value="1"/>
</dbReference>